<keyword evidence="1" id="KW-0472">Membrane</keyword>
<feature type="transmembrane region" description="Helical" evidence="1">
    <location>
        <begin position="6"/>
        <end position="29"/>
    </location>
</feature>
<protein>
    <submittedName>
        <fullName evidence="2">Uncharacterized protein</fullName>
    </submittedName>
</protein>
<comment type="caution">
    <text evidence="2">The sequence shown here is derived from an EMBL/GenBank/DDBJ whole genome shotgun (WGS) entry which is preliminary data.</text>
</comment>
<proteinExistence type="predicted"/>
<sequence length="33" mass="3849">MFDQSNLFNIIYIALPLFGIVILGGLIYMQRHH</sequence>
<name>A0A7W6WGV4_9HYPH</name>
<dbReference type="AlphaFoldDB" id="A0A7W6WGV4"/>
<accession>A0A7W6WGV4</accession>
<evidence type="ECO:0000256" key="1">
    <source>
        <dbReference type="SAM" id="Phobius"/>
    </source>
</evidence>
<evidence type="ECO:0000313" key="2">
    <source>
        <dbReference type="EMBL" id="MBB4277897.1"/>
    </source>
</evidence>
<organism evidence="2 3">
    <name type="scientific">Rhizobium mongolense</name>
    <dbReference type="NCBI Taxonomy" id="57676"/>
    <lineage>
        <taxon>Bacteria</taxon>
        <taxon>Pseudomonadati</taxon>
        <taxon>Pseudomonadota</taxon>
        <taxon>Alphaproteobacteria</taxon>
        <taxon>Hyphomicrobiales</taxon>
        <taxon>Rhizobiaceae</taxon>
        <taxon>Rhizobium/Agrobacterium group</taxon>
        <taxon>Rhizobium</taxon>
    </lineage>
</organism>
<dbReference type="Proteomes" id="UP000533641">
    <property type="component" value="Unassembled WGS sequence"/>
</dbReference>
<keyword evidence="1" id="KW-0812">Transmembrane</keyword>
<reference evidence="2 3" key="1">
    <citation type="submission" date="2020-08" db="EMBL/GenBank/DDBJ databases">
        <title>Genomic Encyclopedia of Type Strains, Phase IV (KMG-V): Genome sequencing to study the core and pangenomes of soil and plant-associated prokaryotes.</title>
        <authorList>
            <person name="Whitman W."/>
        </authorList>
    </citation>
    <scope>NUCLEOTIDE SEQUENCE [LARGE SCALE GENOMIC DNA]</scope>
    <source>
        <strain evidence="2 3">SEMIA 402</strain>
    </source>
</reference>
<evidence type="ECO:0000313" key="3">
    <source>
        <dbReference type="Proteomes" id="UP000533641"/>
    </source>
</evidence>
<dbReference type="EMBL" id="JACIGM010000015">
    <property type="protein sequence ID" value="MBB4277897.1"/>
    <property type="molecule type" value="Genomic_DNA"/>
</dbReference>
<keyword evidence="1" id="KW-1133">Transmembrane helix</keyword>
<gene>
    <name evidence="2" type="ORF">GGE12_005706</name>
</gene>